<dbReference type="AlphaFoldDB" id="A0A453KYZ0"/>
<dbReference type="Proteomes" id="UP000015105">
    <property type="component" value="Chromosome 5D"/>
</dbReference>
<accession>A0A453KYZ0</accession>
<reference evidence="2" key="2">
    <citation type="journal article" date="2017" name="Nat. Plants">
        <title>The Aegilops tauschii genome reveals multiple impacts of transposons.</title>
        <authorList>
            <person name="Zhao G."/>
            <person name="Zou C."/>
            <person name="Li K."/>
            <person name="Wang K."/>
            <person name="Li T."/>
            <person name="Gao L."/>
            <person name="Zhang X."/>
            <person name="Wang H."/>
            <person name="Yang Z."/>
            <person name="Liu X."/>
            <person name="Jiang W."/>
            <person name="Mao L."/>
            <person name="Kong X."/>
            <person name="Jiao Y."/>
            <person name="Jia J."/>
        </authorList>
    </citation>
    <scope>NUCLEOTIDE SEQUENCE [LARGE SCALE GENOMIC DNA]</scope>
    <source>
        <strain evidence="2">cv. AL8/78</strain>
    </source>
</reference>
<proteinExistence type="predicted"/>
<reference evidence="1" key="3">
    <citation type="journal article" date="2017" name="Nature">
        <title>Genome sequence of the progenitor of the wheat D genome Aegilops tauschii.</title>
        <authorList>
            <person name="Luo M.C."/>
            <person name="Gu Y.Q."/>
            <person name="Puiu D."/>
            <person name="Wang H."/>
            <person name="Twardziok S.O."/>
            <person name="Deal K.R."/>
            <person name="Huo N."/>
            <person name="Zhu T."/>
            <person name="Wang L."/>
            <person name="Wang Y."/>
            <person name="McGuire P.E."/>
            <person name="Liu S."/>
            <person name="Long H."/>
            <person name="Ramasamy R.K."/>
            <person name="Rodriguez J.C."/>
            <person name="Van S.L."/>
            <person name="Yuan L."/>
            <person name="Wang Z."/>
            <person name="Xia Z."/>
            <person name="Xiao L."/>
            <person name="Anderson O.D."/>
            <person name="Ouyang S."/>
            <person name="Liang Y."/>
            <person name="Zimin A.V."/>
            <person name="Pertea G."/>
            <person name="Qi P."/>
            <person name="Bennetzen J.L."/>
            <person name="Dai X."/>
            <person name="Dawson M.W."/>
            <person name="Muller H.G."/>
            <person name="Kugler K."/>
            <person name="Rivarola-Duarte L."/>
            <person name="Spannagl M."/>
            <person name="Mayer K.F.X."/>
            <person name="Lu F.H."/>
            <person name="Bevan M.W."/>
            <person name="Leroy P."/>
            <person name="Li P."/>
            <person name="You F.M."/>
            <person name="Sun Q."/>
            <person name="Liu Z."/>
            <person name="Lyons E."/>
            <person name="Wicker T."/>
            <person name="Salzberg S.L."/>
            <person name="Devos K.M."/>
            <person name="Dvorak J."/>
        </authorList>
    </citation>
    <scope>NUCLEOTIDE SEQUENCE [LARGE SCALE GENOMIC DNA]</scope>
    <source>
        <strain evidence="1">cv. AL8/78</strain>
    </source>
</reference>
<dbReference type="Gramene" id="AET5Gv20560900.3">
    <property type="protein sequence ID" value="AET5Gv20560900.3"/>
    <property type="gene ID" value="AET5Gv20560900"/>
</dbReference>
<reference evidence="2" key="1">
    <citation type="journal article" date="2014" name="Science">
        <title>Ancient hybridizations among the ancestral genomes of bread wheat.</title>
        <authorList>
            <consortium name="International Wheat Genome Sequencing Consortium,"/>
            <person name="Marcussen T."/>
            <person name="Sandve S.R."/>
            <person name="Heier L."/>
            <person name="Spannagl M."/>
            <person name="Pfeifer M."/>
            <person name="Jakobsen K.S."/>
            <person name="Wulff B.B."/>
            <person name="Steuernagel B."/>
            <person name="Mayer K.F."/>
            <person name="Olsen O.A."/>
        </authorList>
    </citation>
    <scope>NUCLEOTIDE SEQUENCE [LARGE SCALE GENOMIC DNA]</scope>
    <source>
        <strain evidence="2">cv. AL8/78</strain>
    </source>
</reference>
<protein>
    <submittedName>
        <fullName evidence="1">Uncharacterized protein</fullName>
    </submittedName>
</protein>
<dbReference type="EnsemblPlants" id="AET5Gv20560900.3">
    <property type="protein sequence ID" value="AET5Gv20560900.3"/>
    <property type="gene ID" value="AET5Gv20560900"/>
</dbReference>
<evidence type="ECO:0000313" key="2">
    <source>
        <dbReference type="Proteomes" id="UP000015105"/>
    </source>
</evidence>
<reference evidence="1" key="4">
    <citation type="submission" date="2019-03" db="UniProtKB">
        <authorList>
            <consortium name="EnsemblPlants"/>
        </authorList>
    </citation>
    <scope>IDENTIFICATION</scope>
</reference>
<reference evidence="1" key="5">
    <citation type="journal article" date="2021" name="G3 (Bethesda)">
        <title>Aegilops tauschii genome assembly Aet v5.0 features greater sequence contiguity and improved annotation.</title>
        <authorList>
            <person name="Wang L."/>
            <person name="Zhu T."/>
            <person name="Rodriguez J.C."/>
            <person name="Deal K.R."/>
            <person name="Dubcovsky J."/>
            <person name="McGuire P.E."/>
            <person name="Lux T."/>
            <person name="Spannagl M."/>
            <person name="Mayer K.F.X."/>
            <person name="Baldrich P."/>
            <person name="Meyers B.C."/>
            <person name="Huo N."/>
            <person name="Gu Y.Q."/>
            <person name="Zhou H."/>
            <person name="Devos K.M."/>
            <person name="Bennetzen J.L."/>
            <person name="Unver T."/>
            <person name="Budak H."/>
            <person name="Gulick P.J."/>
            <person name="Galiba G."/>
            <person name="Kalapos B."/>
            <person name="Nelson D.R."/>
            <person name="Li P."/>
            <person name="You F.M."/>
            <person name="Luo M.C."/>
            <person name="Dvorak J."/>
        </authorList>
    </citation>
    <scope>NUCLEOTIDE SEQUENCE [LARGE SCALE GENOMIC DNA]</scope>
    <source>
        <strain evidence="1">cv. AL8/78</strain>
    </source>
</reference>
<organism evidence="1 2">
    <name type="scientific">Aegilops tauschii subsp. strangulata</name>
    <name type="common">Goatgrass</name>
    <dbReference type="NCBI Taxonomy" id="200361"/>
    <lineage>
        <taxon>Eukaryota</taxon>
        <taxon>Viridiplantae</taxon>
        <taxon>Streptophyta</taxon>
        <taxon>Embryophyta</taxon>
        <taxon>Tracheophyta</taxon>
        <taxon>Spermatophyta</taxon>
        <taxon>Magnoliopsida</taxon>
        <taxon>Liliopsida</taxon>
        <taxon>Poales</taxon>
        <taxon>Poaceae</taxon>
        <taxon>BOP clade</taxon>
        <taxon>Pooideae</taxon>
        <taxon>Triticodae</taxon>
        <taxon>Triticeae</taxon>
        <taxon>Triticinae</taxon>
        <taxon>Aegilops</taxon>
    </lineage>
</organism>
<sequence>MFRADGSFRRLGERCSEWYRGNHLYHIKCHNLCDWLVCCNLAEIV</sequence>
<name>A0A453KYZ0_AEGTS</name>
<keyword evidence="2" id="KW-1185">Reference proteome</keyword>
<evidence type="ECO:0000313" key="1">
    <source>
        <dbReference type="EnsemblPlants" id="AET5Gv20560900.3"/>
    </source>
</evidence>